<dbReference type="HOGENOM" id="CLU_2486807_0_0_1"/>
<reference evidence="2" key="3">
    <citation type="submission" date="2015-04" db="UniProtKB">
        <authorList>
            <consortium name="EnsemblPlants"/>
        </authorList>
    </citation>
    <scope>IDENTIFICATION</scope>
    <source>
        <strain evidence="2">cv. Jemalong A17</strain>
    </source>
</reference>
<name>G7KDX5_MEDTR</name>
<reference evidence="1 3" key="1">
    <citation type="journal article" date="2011" name="Nature">
        <title>The Medicago genome provides insight into the evolution of rhizobial symbioses.</title>
        <authorList>
            <person name="Young N.D."/>
            <person name="Debelle F."/>
            <person name="Oldroyd G.E."/>
            <person name="Geurts R."/>
            <person name="Cannon S.B."/>
            <person name="Udvardi M.K."/>
            <person name="Benedito V.A."/>
            <person name="Mayer K.F."/>
            <person name="Gouzy J."/>
            <person name="Schoof H."/>
            <person name="Van de Peer Y."/>
            <person name="Proost S."/>
            <person name="Cook D.R."/>
            <person name="Meyers B.C."/>
            <person name="Spannagl M."/>
            <person name="Cheung F."/>
            <person name="De Mita S."/>
            <person name="Krishnakumar V."/>
            <person name="Gundlach H."/>
            <person name="Zhou S."/>
            <person name="Mudge J."/>
            <person name="Bharti A.K."/>
            <person name="Murray J.D."/>
            <person name="Naoumkina M.A."/>
            <person name="Rosen B."/>
            <person name="Silverstein K.A."/>
            <person name="Tang H."/>
            <person name="Rombauts S."/>
            <person name="Zhao P.X."/>
            <person name="Zhou P."/>
            <person name="Barbe V."/>
            <person name="Bardou P."/>
            <person name="Bechner M."/>
            <person name="Bellec A."/>
            <person name="Berger A."/>
            <person name="Berges H."/>
            <person name="Bidwell S."/>
            <person name="Bisseling T."/>
            <person name="Choisne N."/>
            <person name="Couloux A."/>
            <person name="Denny R."/>
            <person name="Deshpande S."/>
            <person name="Dai X."/>
            <person name="Doyle J.J."/>
            <person name="Dudez A.M."/>
            <person name="Farmer A.D."/>
            <person name="Fouteau S."/>
            <person name="Franken C."/>
            <person name="Gibelin C."/>
            <person name="Gish J."/>
            <person name="Goldstein S."/>
            <person name="Gonzalez A.J."/>
            <person name="Green P.J."/>
            <person name="Hallab A."/>
            <person name="Hartog M."/>
            <person name="Hua A."/>
            <person name="Humphray S.J."/>
            <person name="Jeong D.H."/>
            <person name="Jing Y."/>
            <person name="Jocker A."/>
            <person name="Kenton S.M."/>
            <person name="Kim D.J."/>
            <person name="Klee K."/>
            <person name="Lai H."/>
            <person name="Lang C."/>
            <person name="Lin S."/>
            <person name="Macmil S.L."/>
            <person name="Magdelenat G."/>
            <person name="Matthews L."/>
            <person name="McCorrison J."/>
            <person name="Monaghan E.L."/>
            <person name="Mun J.H."/>
            <person name="Najar F.Z."/>
            <person name="Nicholson C."/>
            <person name="Noirot C."/>
            <person name="O'Bleness M."/>
            <person name="Paule C.R."/>
            <person name="Poulain J."/>
            <person name="Prion F."/>
            <person name="Qin B."/>
            <person name="Qu C."/>
            <person name="Retzel E.F."/>
            <person name="Riddle C."/>
            <person name="Sallet E."/>
            <person name="Samain S."/>
            <person name="Samson N."/>
            <person name="Sanders I."/>
            <person name="Saurat O."/>
            <person name="Scarpelli C."/>
            <person name="Schiex T."/>
            <person name="Segurens B."/>
            <person name="Severin A.J."/>
            <person name="Sherrier D.J."/>
            <person name="Shi R."/>
            <person name="Sims S."/>
            <person name="Singer S.R."/>
            <person name="Sinharoy S."/>
            <person name="Sterck L."/>
            <person name="Viollet A."/>
            <person name="Wang B.B."/>
            <person name="Wang K."/>
            <person name="Wang M."/>
            <person name="Wang X."/>
            <person name="Warfsmann J."/>
            <person name="Weissenbach J."/>
            <person name="White D.D."/>
            <person name="White J.D."/>
            <person name="Wiley G.B."/>
            <person name="Wincker P."/>
            <person name="Xing Y."/>
            <person name="Yang L."/>
            <person name="Yao Z."/>
            <person name="Ying F."/>
            <person name="Zhai J."/>
            <person name="Zhou L."/>
            <person name="Zuber A."/>
            <person name="Denarie J."/>
            <person name="Dixon R.A."/>
            <person name="May G.D."/>
            <person name="Schwartz D.C."/>
            <person name="Rogers J."/>
            <person name="Quetier F."/>
            <person name="Town C.D."/>
            <person name="Roe B.A."/>
        </authorList>
    </citation>
    <scope>NUCLEOTIDE SEQUENCE [LARGE SCALE GENOMIC DNA]</scope>
    <source>
        <strain evidence="1">A17</strain>
        <strain evidence="2 3">cv. Jemalong A17</strain>
    </source>
</reference>
<evidence type="ECO:0000313" key="1">
    <source>
        <dbReference type="EMBL" id="AES96703.1"/>
    </source>
</evidence>
<gene>
    <name evidence="1" type="ordered locus">MTR_5g040330</name>
</gene>
<accession>G7KDX5</accession>
<dbReference type="Proteomes" id="UP000002051">
    <property type="component" value="Chromosome 5"/>
</dbReference>
<evidence type="ECO:0000313" key="3">
    <source>
        <dbReference type="Proteomes" id="UP000002051"/>
    </source>
</evidence>
<dbReference type="PaxDb" id="3880-AES96703"/>
<proteinExistence type="predicted"/>
<protein>
    <submittedName>
        <fullName evidence="1 2">Uncharacterized protein</fullName>
    </submittedName>
</protein>
<evidence type="ECO:0000313" key="2">
    <source>
        <dbReference type="EnsemblPlants" id="AES96703"/>
    </source>
</evidence>
<organism evidence="1 3">
    <name type="scientific">Medicago truncatula</name>
    <name type="common">Barrel medic</name>
    <name type="synonym">Medicago tribuloides</name>
    <dbReference type="NCBI Taxonomy" id="3880"/>
    <lineage>
        <taxon>Eukaryota</taxon>
        <taxon>Viridiplantae</taxon>
        <taxon>Streptophyta</taxon>
        <taxon>Embryophyta</taxon>
        <taxon>Tracheophyta</taxon>
        <taxon>Spermatophyta</taxon>
        <taxon>Magnoliopsida</taxon>
        <taxon>eudicotyledons</taxon>
        <taxon>Gunneridae</taxon>
        <taxon>Pentapetalae</taxon>
        <taxon>rosids</taxon>
        <taxon>fabids</taxon>
        <taxon>Fabales</taxon>
        <taxon>Fabaceae</taxon>
        <taxon>Papilionoideae</taxon>
        <taxon>50 kb inversion clade</taxon>
        <taxon>NPAAA clade</taxon>
        <taxon>Hologalegina</taxon>
        <taxon>IRL clade</taxon>
        <taxon>Trifolieae</taxon>
        <taxon>Medicago</taxon>
    </lineage>
</organism>
<dbReference type="AlphaFoldDB" id="G7KDX5"/>
<sequence length="87" mass="9953">MENGGEAPQTCDVSANTLMFKLVFCQVKPTSCWVKTYFGTTFITSSSKSYTPYIFNGGQVLWFVWALANHWRLFPLDFVTLFLFVCC</sequence>
<reference evidence="1 3" key="2">
    <citation type="journal article" date="2014" name="BMC Genomics">
        <title>An improved genome release (version Mt4.0) for the model legume Medicago truncatula.</title>
        <authorList>
            <person name="Tang H."/>
            <person name="Krishnakumar V."/>
            <person name="Bidwell S."/>
            <person name="Rosen B."/>
            <person name="Chan A."/>
            <person name="Zhou S."/>
            <person name="Gentzbittel L."/>
            <person name="Childs K.L."/>
            <person name="Yandell M."/>
            <person name="Gundlach H."/>
            <person name="Mayer K.F."/>
            <person name="Schwartz D.C."/>
            <person name="Town C.D."/>
        </authorList>
    </citation>
    <scope>GENOME REANNOTATION</scope>
    <source>
        <strain evidence="2 3">cv. Jemalong A17</strain>
    </source>
</reference>
<keyword evidence="3" id="KW-1185">Reference proteome</keyword>
<dbReference type="EMBL" id="CM001221">
    <property type="protein sequence ID" value="AES96703.1"/>
    <property type="molecule type" value="Genomic_DNA"/>
</dbReference>
<dbReference type="EnsemblPlants" id="AES96703">
    <property type="protein sequence ID" value="AES96703"/>
    <property type="gene ID" value="MTR_5g040330"/>
</dbReference>